<dbReference type="EMBL" id="FNES01000016">
    <property type="protein sequence ID" value="SDK43845.1"/>
    <property type="molecule type" value="Genomic_DNA"/>
</dbReference>
<feature type="binding site" evidence="4">
    <location>
        <position position="66"/>
    </location>
    <ligand>
        <name>substrate</name>
    </ligand>
</feature>
<gene>
    <name evidence="7" type="ORF">SAMN04487954_11681</name>
</gene>
<dbReference type="GO" id="GO:0006107">
    <property type="term" value="P:oxaloacetate metabolic process"/>
    <property type="evidence" value="ECO:0007669"/>
    <property type="project" value="TreeGrafter"/>
</dbReference>
<sequence length="284" mass="30190">MPLALHRSLLFVPASRPERIAKALASDADGVIVDLEDAVAPDDKENARQWLDDYLVKTPDARLMVRVNAVSSDAFDADLALCARHPGIVAVMLPKAETLEAVARVSDTGKPVYPLIETARGLLALPRLCQAHGVARVSFGALDMATELDLIAGTPGAESMLDQCRYQLVVASSAAGLAPPLESVVPEIDDLARVESVARRAAEMGFAGMLCIHPRQLSAIHPAFTPNAATLDWAARVVARADEGASAFQLDGRMVDAPVIARARSLLARAESLRMNPPVEGGQH</sequence>
<protein>
    <submittedName>
        <fullName evidence="7">(S)-citramalyl-CoA lyase</fullName>
    </submittedName>
</protein>
<evidence type="ECO:0000313" key="8">
    <source>
        <dbReference type="Proteomes" id="UP000198525"/>
    </source>
</evidence>
<dbReference type="RefSeq" id="WP_089688394.1">
    <property type="nucleotide sequence ID" value="NZ_FNES01000016.1"/>
</dbReference>
<dbReference type="AlphaFoldDB" id="A0A1G9BY22"/>
<dbReference type="GO" id="GO:0016829">
    <property type="term" value="F:lyase activity"/>
    <property type="evidence" value="ECO:0007669"/>
    <property type="project" value="UniProtKB-KW"/>
</dbReference>
<comment type="cofactor">
    <cofactor evidence="1">
        <name>Mg(2+)</name>
        <dbReference type="ChEBI" id="CHEBI:18420"/>
    </cofactor>
</comment>
<evidence type="ECO:0000259" key="6">
    <source>
        <dbReference type="Pfam" id="PF03328"/>
    </source>
</evidence>
<evidence type="ECO:0000256" key="1">
    <source>
        <dbReference type="ARBA" id="ARBA00001946"/>
    </source>
</evidence>
<dbReference type="InterPro" id="IPR011206">
    <property type="entry name" value="Citrate_lyase_beta/mcl1/mcl2"/>
</dbReference>
<keyword evidence="7" id="KW-0456">Lyase</keyword>
<dbReference type="SUPFAM" id="SSF51621">
    <property type="entry name" value="Phosphoenolpyruvate/pyruvate domain"/>
    <property type="match status" value="1"/>
</dbReference>
<keyword evidence="8" id="KW-1185">Reference proteome</keyword>
<keyword evidence="2 5" id="KW-0479">Metal-binding</keyword>
<dbReference type="PANTHER" id="PTHR32308:SF10">
    <property type="entry name" value="CITRATE LYASE SUBUNIT BETA"/>
    <property type="match status" value="1"/>
</dbReference>
<proteinExistence type="predicted"/>
<dbReference type="STRING" id="376427.SAMN04487954_11681"/>
<dbReference type="InterPro" id="IPR005000">
    <property type="entry name" value="Aldolase/citrate-lyase_domain"/>
</dbReference>
<dbReference type="InterPro" id="IPR040442">
    <property type="entry name" value="Pyrv_kinase-like_dom_sf"/>
</dbReference>
<feature type="binding site" evidence="5">
    <location>
        <position position="143"/>
    </location>
    <ligand>
        <name>Mg(2+)</name>
        <dbReference type="ChEBI" id="CHEBI:18420"/>
    </ligand>
</feature>
<dbReference type="InterPro" id="IPR015813">
    <property type="entry name" value="Pyrv/PenolPyrv_kinase-like_dom"/>
</dbReference>
<evidence type="ECO:0000256" key="4">
    <source>
        <dbReference type="PIRSR" id="PIRSR015582-1"/>
    </source>
</evidence>
<evidence type="ECO:0000256" key="3">
    <source>
        <dbReference type="ARBA" id="ARBA00022842"/>
    </source>
</evidence>
<dbReference type="Gene3D" id="3.20.20.60">
    <property type="entry name" value="Phosphoenolpyruvate-binding domains"/>
    <property type="match status" value="1"/>
</dbReference>
<accession>A0A1G9BY22</accession>
<feature type="domain" description="HpcH/HpaI aldolase/citrate lyase" evidence="6">
    <location>
        <begin position="7"/>
        <end position="214"/>
    </location>
</feature>
<dbReference type="PANTHER" id="PTHR32308">
    <property type="entry name" value="LYASE BETA SUBUNIT, PUTATIVE (AFU_ORTHOLOGUE AFUA_4G13030)-RELATED"/>
    <property type="match status" value="1"/>
</dbReference>
<feature type="binding site" evidence="4">
    <location>
        <position position="117"/>
    </location>
    <ligand>
        <name>substrate</name>
    </ligand>
</feature>
<evidence type="ECO:0000256" key="5">
    <source>
        <dbReference type="PIRSR" id="PIRSR015582-2"/>
    </source>
</evidence>
<dbReference type="OrthoDB" id="6831788at2"/>
<name>A0A1G9BY22_9GAMM</name>
<reference evidence="7 8" key="1">
    <citation type="submission" date="2016-10" db="EMBL/GenBank/DDBJ databases">
        <authorList>
            <person name="de Groot N.N."/>
        </authorList>
    </citation>
    <scope>NUCLEOTIDE SEQUENCE [LARGE SCALE GENOMIC DNA]</scope>
    <source>
        <strain evidence="7 8">CGMCC 1.6133</strain>
    </source>
</reference>
<feature type="binding site" evidence="5">
    <location>
        <position position="117"/>
    </location>
    <ligand>
        <name>Mg(2+)</name>
        <dbReference type="ChEBI" id="CHEBI:18420"/>
    </ligand>
</feature>
<dbReference type="Proteomes" id="UP000198525">
    <property type="component" value="Unassembled WGS sequence"/>
</dbReference>
<evidence type="ECO:0000256" key="2">
    <source>
        <dbReference type="ARBA" id="ARBA00022723"/>
    </source>
</evidence>
<keyword evidence="3 5" id="KW-0460">Magnesium</keyword>
<organism evidence="7 8">
    <name type="scientific">Billgrantia gudaonensis</name>
    <dbReference type="NCBI Taxonomy" id="376427"/>
    <lineage>
        <taxon>Bacteria</taxon>
        <taxon>Pseudomonadati</taxon>
        <taxon>Pseudomonadota</taxon>
        <taxon>Gammaproteobacteria</taxon>
        <taxon>Oceanospirillales</taxon>
        <taxon>Halomonadaceae</taxon>
        <taxon>Billgrantia</taxon>
    </lineage>
</organism>
<evidence type="ECO:0000313" key="7">
    <source>
        <dbReference type="EMBL" id="SDK43845.1"/>
    </source>
</evidence>
<dbReference type="GO" id="GO:0000287">
    <property type="term" value="F:magnesium ion binding"/>
    <property type="evidence" value="ECO:0007669"/>
    <property type="project" value="TreeGrafter"/>
</dbReference>
<dbReference type="PIRSF" id="PIRSF015582">
    <property type="entry name" value="Cit_lyase_B"/>
    <property type="match status" value="1"/>
</dbReference>
<dbReference type="Pfam" id="PF03328">
    <property type="entry name" value="HpcH_HpaI"/>
    <property type="match status" value="1"/>
</dbReference>